<dbReference type="Proteomes" id="UP000887565">
    <property type="component" value="Unplaced"/>
</dbReference>
<evidence type="ECO:0000313" key="1">
    <source>
        <dbReference type="Proteomes" id="UP000887565"/>
    </source>
</evidence>
<evidence type="ECO:0000313" key="2">
    <source>
        <dbReference type="WBParaSite" id="nRc.2.0.1.t37526-RA"/>
    </source>
</evidence>
<reference evidence="2" key="1">
    <citation type="submission" date="2022-11" db="UniProtKB">
        <authorList>
            <consortium name="WormBaseParasite"/>
        </authorList>
    </citation>
    <scope>IDENTIFICATION</scope>
</reference>
<protein>
    <submittedName>
        <fullName evidence="2">Uncharacterized protein</fullName>
    </submittedName>
</protein>
<proteinExistence type="predicted"/>
<keyword evidence="1" id="KW-1185">Reference proteome</keyword>
<dbReference type="WBParaSite" id="nRc.2.0.1.t37526-RA">
    <property type="protein sequence ID" value="nRc.2.0.1.t37526-RA"/>
    <property type="gene ID" value="nRc.2.0.1.g37526"/>
</dbReference>
<dbReference type="AlphaFoldDB" id="A0A915KHQ8"/>
<name>A0A915KHQ8_ROMCU</name>
<accession>A0A915KHQ8</accession>
<organism evidence="1 2">
    <name type="scientific">Romanomermis culicivorax</name>
    <name type="common">Nematode worm</name>
    <dbReference type="NCBI Taxonomy" id="13658"/>
    <lineage>
        <taxon>Eukaryota</taxon>
        <taxon>Metazoa</taxon>
        <taxon>Ecdysozoa</taxon>
        <taxon>Nematoda</taxon>
        <taxon>Enoplea</taxon>
        <taxon>Dorylaimia</taxon>
        <taxon>Mermithida</taxon>
        <taxon>Mermithoidea</taxon>
        <taxon>Mermithidae</taxon>
        <taxon>Romanomermis</taxon>
    </lineage>
</organism>
<sequence length="66" mass="7768">MNETDQKAVGELKVRVGELASHFTDFDFLRYLQGYDYKIDDLVPFIQKNCEILRAIDAENYQIPLR</sequence>